<sequence length="174" mass="20333">MEESIRYPIGRFEPIDDLTGERRLALIEEIPGLANQLRKLIAELPPERLLIPYREGGWTIAQIVHHLADNDMNAYLRFKRALTEEEPLASSYREDLWAELPDYRKLPPEHSLLLLEILHARFATLLADLEPAAFRRKLRTQVLGSVTLDVALQRFVWHNRHHRAQIEVYLNGRD</sequence>
<dbReference type="EMBL" id="QRDZ01000021">
    <property type="protein sequence ID" value="RED65141.1"/>
    <property type="molecule type" value="Genomic_DNA"/>
</dbReference>
<dbReference type="AlphaFoldDB" id="A0A3D9ITP8"/>
<name>A0A3D9ITP8_9BACL</name>
<evidence type="ECO:0000313" key="3">
    <source>
        <dbReference type="Proteomes" id="UP000256977"/>
    </source>
</evidence>
<protein>
    <submittedName>
        <fullName evidence="2">Putative damage-inducible protein DinB</fullName>
    </submittedName>
</protein>
<dbReference type="RefSeq" id="WP_116063071.1">
    <property type="nucleotide sequence ID" value="NZ_QRDZ01000021.1"/>
</dbReference>
<dbReference type="Pfam" id="PF12867">
    <property type="entry name" value="DinB_2"/>
    <property type="match status" value="1"/>
</dbReference>
<proteinExistence type="predicted"/>
<dbReference type="SUPFAM" id="SSF109854">
    <property type="entry name" value="DinB/YfiT-like putative metalloenzymes"/>
    <property type="match status" value="1"/>
</dbReference>
<keyword evidence="3" id="KW-1185">Reference proteome</keyword>
<accession>A0A3D9ITP8</accession>
<gene>
    <name evidence="2" type="ORF">DFP98_12132</name>
</gene>
<dbReference type="InterPro" id="IPR024775">
    <property type="entry name" value="DinB-like"/>
</dbReference>
<evidence type="ECO:0000259" key="1">
    <source>
        <dbReference type="Pfam" id="PF12867"/>
    </source>
</evidence>
<organism evidence="2 3">
    <name type="scientific">Cohnella phaseoli</name>
    <dbReference type="NCBI Taxonomy" id="456490"/>
    <lineage>
        <taxon>Bacteria</taxon>
        <taxon>Bacillati</taxon>
        <taxon>Bacillota</taxon>
        <taxon>Bacilli</taxon>
        <taxon>Bacillales</taxon>
        <taxon>Paenibacillaceae</taxon>
        <taxon>Cohnella</taxon>
    </lineage>
</organism>
<dbReference type="NCBIfam" id="NF009807">
    <property type="entry name" value="PRK13291.1"/>
    <property type="match status" value="1"/>
</dbReference>
<dbReference type="OrthoDB" id="9796039at2"/>
<reference evidence="2 3" key="1">
    <citation type="submission" date="2018-07" db="EMBL/GenBank/DDBJ databases">
        <title>Genomic Encyclopedia of Type Strains, Phase III (KMG-III): the genomes of soil and plant-associated and newly described type strains.</title>
        <authorList>
            <person name="Whitman W."/>
        </authorList>
    </citation>
    <scope>NUCLEOTIDE SEQUENCE [LARGE SCALE GENOMIC DNA]</scope>
    <source>
        <strain evidence="2 3">CECT 7287</strain>
    </source>
</reference>
<dbReference type="Gene3D" id="1.20.120.450">
    <property type="entry name" value="dinb family like domain"/>
    <property type="match status" value="1"/>
</dbReference>
<evidence type="ECO:0000313" key="2">
    <source>
        <dbReference type="EMBL" id="RED65141.1"/>
    </source>
</evidence>
<dbReference type="InterPro" id="IPR034660">
    <property type="entry name" value="DinB/YfiT-like"/>
</dbReference>
<comment type="caution">
    <text evidence="2">The sequence shown here is derived from an EMBL/GenBank/DDBJ whole genome shotgun (WGS) entry which is preliminary data.</text>
</comment>
<feature type="domain" description="DinB-like" evidence="1">
    <location>
        <begin position="35"/>
        <end position="166"/>
    </location>
</feature>
<dbReference type="Proteomes" id="UP000256977">
    <property type="component" value="Unassembled WGS sequence"/>
</dbReference>